<evidence type="ECO:0000313" key="6">
    <source>
        <dbReference type="Proteomes" id="UP000199766"/>
    </source>
</evidence>
<evidence type="ECO:0000313" key="5">
    <source>
        <dbReference type="EMBL" id="SEQ23355.1"/>
    </source>
</evidence>
<dbReference type="EMBL" id="FOGD01000001">
    <property type="protein sequence ID" value="SEQ23355.1"/>
    <property type="molecule type" value="Genomic_DNA"/>
</dbReference>
<dbReference type="Gene3D" id="3.40.50.150">
    <property type="entry name" value="Vaccinia Virus protein VP39"/>
    <property type="match status" value="1"/>
</dbReference>
<keyword evidence="6" id="KW-1185">Reference proteome</keyword>
<dbReference type="STRING" id="180197.SAMN02982919_00263"/>
<dbReference type="PANTHER" id="PTHR11579:SF18">
    <property type="entry name" value="PROTEIN-L-ISOASPARTATE O-METHYLTRANSFERASE"/>
    <property type="match status" value="1"/>
</dbReference>
<evidence type="ECO:0000256" key="1">
    <source>
        <dbReference type="ARBA" id="ARBA00005369"/>
    </source>
</evidence>
<sequence>MNMPLNTSSIHTNDPIEQARYNMVEQQIRPWNVYDADVLELLHSLRREDFAPLAYRNLAFMDMEIPLHGTPEEGIRTGQCMLAPKIEARLLNDLQVRKHEKVLEIGAGSGYMAALLARCSAQVLALDIEPSLVEKARANLQRAGISNATVRQGDGSRDALPEGPFDVIVLSGSVSEVPQDLLAKLNDGGRLAAIVGDFPVMRMTIVQRKGPRFETTQPWDTTSPRLQGFSQPSTFKF</sequence>
<dbReference type="CDD" id="cd02440">
    <property type="entry name" value="AdoMet_MTases"/>
    <property type="match status" value="1"/>
</dbReference>
<dbReference type="InterPro" id="IPR000682">
    <property type="entry name" value="PCMT"/>
</dbReference>
<evidence type="ECO:0000256" key="2">
    <source>
        <dbReference type="ARBA" id="ARBA00013346"/>
    </source>
</evidence>
<dbReference type="InterPro" id="IPR029063">
    <property type="entry name" value="SAM-dependent_MTases_sf"/>
</dbReference>
<protein>
    <recommendedName>
        <fullName evidence="2">Protein-L-isoaspartate O-methyltransferase</fullName>
    </recommendedName>
    <alternativeName>
        <fullName evidence="3">Protein L-isoaspartyl methyltransferase</fullName>
    </alternativeName>
</protein>
<dbReference type="Proteomes" id="UP000199766">
    <property type="component" value="Unassembled WGS sequence"/>
</dbReference>
<dbReference type="GO" id="GO:0005737">
    <property type="term" value="C:cytoplasm"/>
    <property type="evidence" value="ECO:0007669"/>
    <property type="project" value="TreeGrafter"/>
</dbReference>
<evidence type="ECO:0000256" key="3">
    <source>
        <dbReference type="ARBA" id="ARBA00030757"/>
    </source>
</evidence>
<dbReference type="OrthoDB" id="9810066at2"/>
<dbReference type="SUPFAM" id="SSF53335">
    <property type="entry name" value="S-adenosyl-L-methionine-dependent methyltransferases"/>
    <property type="match status" value="1"/>
</dbReference>
<dbReference type="PANTHER" id="PTHR11579">
    <property type="entry name" value="PROTEIN-L-ISOASPARTATE O-METHYLTRANSFERASE"/>
    <property type="match status" value="1"/>
</dbReference>
<gene>
    <name evidence="5" type="ORF">SAMN02982919_00263</name>
</gene>
<dbReference type="AlphaFoldDB" id="A0A1H9ECG4"/>
<organism evidence="5 6">
    <name type="scientific">Giesbergeria anulus</name>
    <dbReference type="NCBI Taxonomy" id="180197"/>
    <lineage>
        <taxon>Bacteria</taxon>
        <taxon>Pseudomonadati</taxon>
        <taxon>Pseudomonadota</taxon>
        <taxon>Betaproteobacteria</taxon>
        <taxon>Burkholderiales</taxon>
        <taxon>Comamonadaceae</taxon>
        <taxon>Giesbergeria</taxon>
    </lineage>
</organism>
<comment type="similarity">
    <text evidence="1">Belongs to the methyltransferase superfamily. L-isoaspartyl/D-aspartyl protein methyltransferase family.</text>
</comment>
<keyword evidence="5" id="KW-0489">Methyltransferase</keyword>
<evidence type="ECO:0000256" key="4">
    <source>
        <dbReference type="SAM" id="MobiDB-lite"/>
    </source>
</evidence>
<reference evidence="5 6" key="1">
    <citation type="submission" date="2016-10" db="EMBL/GenBank/DDBJ databases">
        <authorList>
            <person name="de Groot N.N."/>
        </authorList>
    </citation>
    <scope>NUCLEOTIDE SEQUENCE [LARGE SCALE GENOMIC DNA]</scope>
    <source>
        <strain evidence="5 6">ATCC 35958</strain>
    </source>
</reference>
<dbReference type="GO" id="GO:0032259">
    <property type="term" value="P:methylation"/>
    <property type="evidence" value="ECO:0007669"/>
    <property type="project" value="UniProtKB-KW"/>
</dbReference>
<dbReference type="Pfam" id="PF01135">
    <property type="entry name" value="PCMT"/>
    <property type="match status" value="1"/>
</dbReference>
<name>A0A1H9ECG4_9BURK</name>
<feature type="region of interest" description="Disordered" evidence="4">
    <location>
        <begin position="214"/>
        <end position="237"/>
    </location>
</feature>
<keyword evidence="5" id="KW-0808">Transferase</keyword>
<dbReference type="RefSeq" id="WP_091451548.1">
    <property type="nucleotide sequence ID" value="NZ_FOGD01000001.1"/>
</dbReference>
<proteinExistence type="inferred from homology"/>
<accession>A0A1H9ECG4</accession>
<dbReference type="GO" id="GO:0004719">
    <property type="term" value="F:protein-L-isoaspartate (D-aspartate) O-methyltransferase activity"/>
    <property type="evidence" value="ECO:0007669"/>
    <property type="project" value="InterPro"/>
</dbReference>